<evidence type="ECO:0000256" key="6">
    <source>
        <dbReference type="ARBA" id="ARBA00023098"/>
    </source>
</evidence>
<accession>A0ABN5H475</accession>
<evidence type="ECO:0000259" key="9">
    <source>
        <dbReference type="Pfam" id="PF01648"/>
    </source>
</evidence>
<dbReference type="InterPro" id="IPR008278">
    <property type="entry name" value="4-PPantetheinyl_Trfase_dom"/>
</dbReference>
<proteinExistence type="inferred from homology"/>
<dbReference type="InterPro" id="IPR004568">
    <property type="entry name" value="Ppantetheine-prot_Trfase_dom"/>
</dbReference>
<comment type="cofactor">
    <cofactor evidence="8">
        <name>Mg(2+)</name>
        <dbReference type="ChEBI" id="CHEBI:18420"/>
    </cofactor>
</comment>
<comment type="function">
    <text evidence="8">Transfers the 4'-phosphopantetheine moiety from coenzyme A to a Ser of acyl-carrier-protein.</text>
</comment>
<dbReference type="Pfam" id="PF01648">
    <property type="entry name" value="ACPS"/>
    <property type="match status" value="1"/>
</dbReference>
<keyword evidence="2 8" id="KW-0808">Transferase</keyword>
<evidence type="ECO:0000256" key="5">
    <source>
        <dbReference type="ARBA" id="ARBA00022842"/>
    </source>
</evidence>
<evidence type="ECO:0000256" key="3">
    <source>
        <dbReference type="ARBA" id="ARBA00022723"/>
    </source>
</evidence>
<dbReference type="SUPFAM" id="SSF56214">
    <property type="entry name" value="4'-phosphopantetheinyl transferase"/>
    <property type="match status" value="1"/>
</dbReference>
<feature type="binding site" evidence="8">
    <location>
        <position position="22"/>
    </location>
    <ligand>
        <name>Mg(2+)</name>
        <dbReference type="ChEBI" id="CHEBI:18420"/>
    </ligand>
</feature>
<dbReference type="Proteomes" id="UP000325292">
    <property type="component" value="Chromosome"/>
</dbReference>
<feature type="binding site" evidence="8">
    <location>
        <position position="69"/>
    </location>
    <ligand>
        <name>Mg(2+)</name>
        <dbReference type="ChEBI" id="CHEBI:18420"/>
    </ligand>
</feature>
<gene>
    <name evidence="8" type="primary">acpS</name>
    <name evidence="10" type="ORF">BXT84_08485</name>
</gene>
<dbReference type="NCBIfam" id="TIGR00556">
    <property type="entry name" value="pantethn_trn"/>
    <property type="match status" value="1"/>
</dbReference>
<dbReference type="EMBL" id="CP019454">
    <property type="protein sequence ID" value="AUW95488.1"/>
    <property type="molecule type" value="Genomic_DNA"/>
</dbReference>
<dbReference type="HAMAP" id="MF_00101">
    <property type="entry name" value="AcpS"/>
    <property type="match status" value="1"/>
</dbReference>
<comment type="similarity">
    <text evidence="8">Belongs to the P-Pant transferase superfamily. AcpS family.</text>
</comment>
<keyword evidence="11" id="KW-1185">Reference proteome</keyword>
<organism evidence="10 11">
    <name type="scientific">Sulfobacillus thermotolerans</name>
    <dbReference type="NCBI Taxonomy" id="338644"/>
    <lineage>
        <taxon>Bacteria</taxon>
        <taxon>Bacillati</taxon>
        <taxon>Bacillota</taxon>
        <taxon>Clostridia</taxon>
        <taxon>Eubacteriales</taxon>
        <taxon>Clostridiales Family XVII. Incertae Sedis</taxon>
        <taxon>Sulfobacillus</taxon>
    </lineage>
</organism>
<keyword evidence="8" id="KW-0963">Cytoplasm</keyword>
<dbReference type="Gene3D" id="3.90.470.20">
    <property type="entry name" value="4'-phosphopantetheinyl transferase domain"/>
    <property type="match status" value="1"/>
</dbReference>
<evidence type="ECO:0000313" key="11">
    <source>
        <dbReference type="Proteomes" id="UP000325292"/>
    </source>
</evidence>
<keyword evidence="3 8" id="KW-0479">Metal-binding</keyword>
<dbReference type="EC" id="2.7.8.7" evidence="8"/>
<evidence type="ECO:0000256" key="7">
    <source>
        <dbReference type="ARBA" id="ARBA00023160"/>
    </source>
</evidence>
<keyword evidence="4 8" id="KW-0276">Fatty acid metabolism</keyword>
<keyword evidence="1 8" id="KW-0444">Lipid biosynthesis</keyword>
<dbReference type="InterPro" id="IPR002582">
    <property type="entry name" value="ACPS"/>
</dbReference>
<keyword evidence="6 8" id="KW-0443">Lipid metabolism</keyword>
<name>A0ABN5H475_9FIRM</name>
<evidence type="ECO:0000256" key="8">
    <source>
        <dbReference type="HAMAP-Rule" id="MF_00101"/>
    </source>
</evidence>
<keyword evidence="7 8" id="KW-0275">Fatty acid biosynthesis</keyword>
<comment type="catalytic activity">
    <reaction evidence="8">
        <text>apo-[ACP] + CoA = holo-[ACP] + adenosine 3',5'-bisphosphate + H(+)</text>
        <dbReference type="Rhea" id="RHEA:12068"/>
        <dbReference type="Rhea" id="RHEA-COMP:9685"/>
        <dbReference type="Rhea" id="RHEA-COMP:9690"/>
        <dbReference type="ChEBI" id="CHEBI:15378"/>
        <dbReference type="ChEBI" id="CHEBI:29999"/>
        <dbReference type="ChEBI" id="CHEBI:57287"/>
        <dbReference type="ChEBI" id="CHEBI:58343"/>
        <dbReference type="ChEBI" id="CHEBI:64479"/>
        <dbReference type="EC" id="2.7.8.7"/>
    </reaction>
</comment>
<comment type="subcellular location">
    <subcellularLocation>
        <location evidence="8">Cytoplasm</location>
    </subcellularLocation>
</comment>
<dbReference type="NCBIfam" id="TIGR00516">
    <property type="entry name" value="acpS"/>
    <property type="match status" value="1"/>
</dbReference>
<feature type="domain" description="4'-phosphopantetheinyl transferase" evidence="9">
    <location>
        <begin position="18"/>
        <end position="116"/>
    </location>
</feature>
<reference evidence="10 11" key="1">
    <citation type="journal article" date="2019" name="Sci. Rep.">
        <title>Sulfobacillus thermotolerans: new insights into resistance and metabolic capacities of acidophilic chemolithotrophs.</title>
        <authorList>
            <person name="Panyushkina A.E."/>
            <person name="Babenko V.V."/>
            <person name="Nikitina A.S."/>
            <person name="Selezneva O.V."/>
            <person name="Tsaplina I.A."/>
            <person name="Letarova M.A."/>
            <person name="Kostryukova E.S."/>
            <person name="Letarov A.V."/>
        </authorList>
    </citation>
    <scope>NUCLEOTIDE SEQUENCE [LARGE SCALE GENOMIC DNA]</scope>
    <source>
        <strain evidence="10 11">Kr1</strain>
    </source>
</reference>
<dbReference type="InterPro" id="IPR037143">
    <property type="entry name" value="4-PPantetheinyl_Trfase_dom_sf"/>
</dbReference>
<evidence type="ECO:0000256" key="1">
    <source>
        <dbReference type="ARBA" id="ARBA00022516"/>
    </source>
</evidence>
<sequence>MRGGLTSHEENGAGMIHGIGVDATEIARIAKALENPRFLPRIFTPAESLSVGDGPEAVRRWAARFAAKEALIKACGGIRGSRWTDIEIVRQEHHEPLVRVKGPLGVWLQERQLHIWMSFTHERLYAIAMVVLEKREDYASQPDMER</sequence>
<evidence type="ECO:0000313" key="10">
    <source>
        <dbReference type="EMBL" id="AUW95488.1"/>
    </source>
</evidence>
<protein>
    <recommendedName>
        <fullName evidence="8">Holo-[acyl-carrier-protein] synthase</fullName>
        <shortName evidence="8">Holo-ACP synthase</shortName>
        <ecNumber evidence="8">2.7.8.7</ecNumber>
    </recommendedName>
    <alternativeName>
        <fullName evidence="8">4'-phosphopantetheinyl transferase AcpS</fullName>
    </alternativeName>
</protein>
<keyword evidence="5 8" id="KW-0460">Magnesium</keyword>
<evidence type="ECO:0000256" key="4">
    <source>
        <dbReference type="ARBA" id="ARBA00022832"/>
    </source>
</evidence>
<evidence type="ECO:0000256" key="2">
    <source>
        <dbReference type="ARBA" id="ARBA00022679"/>
    </source>
</evidence>